<accession>A0A512JBN9</accession>
<reference evidence="2 3" key="1">
    <citation type="submission" date="2019-07" db="EMBL/GenBank/DDBJ databases">
        <title>Whole genome shotgun sequence of Methylobacterium oxalidis NBRC 107715.</title>
        <authorList>
            <person name="Hosoyama A."/>
            <person name="Uohara A."/>
            <person name="Ohji S."/>
            <person name="Ichikawa N."/>
        </authorList>
    </citation>
    <scope>NUCLEOTIDE SEQUENCE [LARGE SCALE GENOMIC DNA]</scope>
    <source>
        <strain evidence="2 3">NBRC 107715</strain>
    </source>
</reference>
<dbReference type="EMBL" id="BJZU01000149">
    <property type="protein sequence ID" value="GEP07356.1"/>
    <property type="molecule type" value="Genomic_DNA"/>
</dbReference>
<gene>
    <name evidence="2" type="ORF">MOX02_53940</name>
</gene>
<keyword evidence="1" id="KW-0732">Signal</keyword>
<evidence type="ECO:0000256" key="1">
    <source>
        <dbReference type="SAM" id="SignalP"/>
    </source>
</evidence>
<dbReference type="RefSeq" id="WP_147028820.1">
    <property type="nucleotide sequence ID" value="NZ_BJZU01000149.1"/>
</dbReference>
<dbReference type="OrthoDB" id="9962358at2"/>
<sequence>MRVMVRTLLSAGLAAAFVVPVSAVRAEEPAAARPTSPTTAELLAEYRARLKLDAGATADEVSPEARAAARLDAATRPESLPNIETVSAYQRRSQQKLDESERSWKRITSSICSGCGTAAPAARSVTVNPAAILARRLPPAEPAVTAQARIAPALAPALAPTVAASAEPGTPGRVARVRPEPAAEAPLVVATGAVPAAKAKTEKPARVAAVARKRHATVRHAVVRHRLTRKQIAARAARRARLALLRTARRHKQVARPRLRYVVAAPAIRPAAAKRRFVSLGGTHRAGPLLARAHHLGCTFSFGFLPGFGPRAAACVAAR</sequence>
<feature type="signal peptide" evidence="1">
    <location>
        <begin position="1"/>
        <end position="26"/>
    </location>
</feature>
<dbReference type="AlphaFoldDB" id="A0A512JBN9"/>
<comment type="caution">
    <text evidence="2">The sequence shown here is derived from an EMBL/GenBank/DDBJ whole genome shotgun (WGS) entry which is preliminary data.</text>
</comment>
<proteinExistence type="predicted"/>
<evidence type="ECO:0000313" key="2">
    <source>
        <dbReference type="EMBL" id="GEP07356.1"/>
    </source>
</evidence>
<organism evidence="2 3">
    <name type="scientific">Methylobacterium oxalidis</name>
    <dbReference type="NCBI Taxonomy" id="944322"/>
    <lineage>
        <taxon>Bacteria</taxon>
        <taxon>Pseudomonadati</taxon>
        <taxon>Pseudomonadota</taxon>
        <taxon>Alphaproteobacteria</taxon>
        <taxon>Hyphomicrobiales</taxon>
        <taxon>Methylobacteriaceae</taxon>
        <taxon>Methylobacterium</taxon>
    </lineage>
</organism>
<dbReference type="Proteomes" id="UP000321960">
    <property type="component" value="Unassembled WGS sequence"/>
</dbReference>
<evidence type="ECO:0000313" key="3">
    <source>
        <dbReference type="Proteomes" id="UP000321960"/>
    </source>
</evidence>
<protein>
    <submittedName>
        <fullName evidence="2">Uncharacterized protein</fullName>
    </submittedName>
</protein>
<name>A0A512JBN9_9HYPH</name>
<feature type="chain" id="PRO_5021928860" evidence="1">
    <location>
        <begin position="27"/>
        <end position="319"/>
    </location>
</feature>